<evidence type="ECO:0000259" key="1">
    <source>
        <dbReference type="Pfam" id="PF12697"/>
    </source>
</evidence>
<dbReference type="Gene3D" id="3.40.50.1820">
    <property type="entry name" value="alpha/beta hydrolase"/>
    <property type="match status" value="1"/>
</dbReference>
<keyword evidence="3" id="KW-1185">Reference proteome</keyword>
<gene>
    <name evidence="2" type="ORF">NE695_14875</name>
</gene>
<dbReference type="InterPro" id="IPR029058">
    <property type="entry name" value="AB_hydrolase_fold"/>
</dbReference>
<dbReference type="EMBL" id="JANFZH010000040">
    <property type="protein sequence ID" value="MCQ4841197.1"/>
    <property type="molecule type" value="Genomic_DNA"/>
</dbReference>
<feature type="domain" description="AB hydrolase-1" evidence="1">
    <location>
        <begin position="25"/>
        <end position="211"/>
    </location>
</feature>
<organism evidence="2 3">
    <name type="scientific">Neglectibacter timonensis</name>
    <dbReference type="NCBI Taxonomy" id="1776382"/>
    <lineage>
        <taxon>Bacteria</taxon>
        <taxon>Bacillati</taxon>
        <taxon>Bacillota</taxon>
        <taxon>Clostridia</taxon>
        <taxon>Eubacteriales</taxon>
        <taxon>Oscillospiraceae</taxon>
        <taxon>Neglectibacter</taxon>
    </lineage>
</organism>
<dbReference type="RefSeq" id="WP_256192270.1">
    <property type="nucleotide sequence ID" value="NZ_CAJKKG010000061.1"/>
</dbReference>
<evidence type="ECO:0000313" key="3">
    <source>
        <dbReference type="Proteomes" id="UP001524473"/>
    </source>
</evidence>
<evidence type="ECO:0000313" key="2">
    <source>
        <dbReference type="EMBL" id="MCQ4841197.1"/>
    </source>
</evidence>
<reference evidence="2 3" key="1">
    <citation type="submission" date="2022-06" db="EMBL/GenBank/DDBJ databases">
        <title>Isolation of gut microbiota from human fecal samples.</title>
        <authorList>
            <person name="Pamer E.G."/>
            <person name="Barat B."/>
            <person name="Waligurski E."/>
            <person name="Medina S."/>
            <person name="Paddock L."/>
            <person name="Mostad J."/>
        </authorList>
    </citation>
    <scope>NUCLEOTIDE SEQUENCE [LARGE SCALE GENOMIC DNA]</scope>
    <source>
        <strain evidence="2 3">DFI.9.73</strain>
    </source>
</reference>
<dbReference type="Proteomes" id="UP001524473">
    <property type="component" value="Unassembled WGS sequence"/>
</dbReference>
<protein>
    <submittedName>
        <fullName evidence="2">Alpha/beta hydrolase</fullName>
    </submittedName>
</protein>
<accession>A0ABT1S2M6</accession>
<sequence>MKAEQFSMGGVPAVLYGDPADQGYLFLHGQMGRKEEAEAFARAACPRGYQVLSIDLPGHGERRSGELTPWEAVPDIREALGWAERRWEAVSLRANSIGAYFAMLAFDAPARALLASPILDMEGLILTMLGWAGVTEGQLREQGEIHTTFGQTLSWKYLCWVREHPVFSWTCPVSILYGGRDNMTPRRTMEDYVRRHNAGLTVMENGEHWFHTPGQLAVLRAWEEREA</sequence>
<dbReference type="GO" id="GO:0016787">
    <property type="term" value="F:hydrolase activity"/>
    <property type="evidence" value="ECO:0007669"/>
    <property type="project" value="UniProtKB-KW"/>
</dbReference>
<name>A0ABT1S2M6_9FIRM</name>
<proteinExistence type="predicted"/>
<dbReference type="InterPro" id="IPR000073">
    <property type="entry name" value="AB_hydrolase_1"/>
</dbReference>
<keyword evidence="2" id="KW-0378">Hydrolase</keyword>
<dbReference type="Pfam" id="PF12697">
    <property type="entry name" value="Abhydrolase_6"/>
    <property type="match status" value="1"/>
</dbReference>
<comment type="caution">
    <text evidence="2">The sequence shown here is derived from an EMBL/GenBank/DDBJ whole genome shotgun (WGS) entry which is preliminary data.</text>
</comment>
<dbReference type="SUPFAM" id="SSF53474">
    <property type="entry name" value="alpha/beta-Hydrolases"/>
    <property type="match status" value="1"/>
</dbReference>